<gene>
    <name evidence="9" type="ORF">R6Y95_08400</name>
</gene>
<dbReference type="SUPFAM" id="SSF54862">
    <property type="entry name" value="4Fe-4S ferredoxins"/>
    <property type="match status" value="1"/>
</dbReference>
<dbReference type="Gene3D" id="3.30.70.20">
    <property type="match status" value="1"/>
</dbReference>
<evidence type="ECO:0000256" key="3">
    <source>
        <dbReference type="ARBA" id="ARBA00022617"/>
    </source>
</evidence>
<keyword evidence="5" id="KW-0560">Oxidoreductase</keyword>
<dbReference type="PROSITE" id="PS00198">
    <property type="entry name" value="4FE4S_FER_1"/>
    <property type="match status" value="1"/>
</dbReference>
<dbReference type="InterPro" id="IPR045169">
    <property type="entry name" value="NO2/SO3_Rdtase_4Fe4S_prot"/>
</dbReference>
<dbReference type="InterPro" id="IPR006066">
    <property type="entry name" value="NO2/SO3_Rdtase_FeS/sirohaem_BS"/>
</dbReference>
<dbReference type="PROSITE" id="PS00365">
    <property type="entry name" value="NIR_SIR"/>
    <property type="match status" value="1"/>
</dbReference>
<reference evidence="9 10" key="1">
    <citation type="submission" date="2023-10" db="EMBL/GenBank/DDBJ databases">
        <title>The complete genome sequence of Methanoculleus palmolei DSM 4273.</title>
        <authorList>
            <person name="Lai S.-J."/>
            <person name="You Y.-T."/>
            <person name="Chen S.-C."/>
        </authorList>
    </citation>
    <scope>NUCLEOTIDE SEQUENCE [LARGE SCALE GENOMIC DNA]</scope>
    <source>
        <strain evidence="9 10">DSM 4273</strain>
    </source>
</reference>
<accession>A0ABD8A7G0</accession>
<keyword evidence="2" id="KW-0004">4Fe-4S</keyword>
<dbReference type="PROSITE" id="PS51379">
    <property type="entry name" value="4FE4S_FER_2"/>
    <property type="match status" value="2"/>
</dbReference>
<dbReference type="PANTHER" id="PTHR11493">
    <property type="entry name" value="SULFITE REDUCTASE [NADPH] SUBUNIT BETA-RELATED"/>
    <property type="match status" value="1"/>
</dbReference>
<dbReference type="Pfam" id="PF01077">
    <property type="entry name" value="NIR_SIR"/>
    <property type="match status" value="1"/>
</dbReference>
<evidence type="ECO:0000256" key="5">
    <source>
        <dbReference type="ARBA" id="ARBA00023002"/>
    </source>
</evidence>
<dbReference type="InterPro" id="IPR036136">
    <property type="entry name" value="Nit/Sulf_reduc_fer-like_dom_sf"/>
</dbReference>
<evidence type="ECO:0000256" key="4">
    <source>
        <dbReference type="ARBA" id="ARBA00022723"/>
    </source>
</evidence>
<name>A0ABD8A7G0_9EURY</name>
<sequence>MTDKVFDIAAFKKVGMIQQKQKEYFALRLHAVAGDFTAEQMQKIAEVAVKYGTGQIHCSTRQGIEIHNVHHTNLEAARAELESVGVAMGACGPRIRIVTGCPGARTCRWGIIDTKEVAARLDRTWFREETPHKFKMAVTGCPHNCAKATENDIGVMGGIVPGWMASSCTDCGLCVNICPTHAIEKAGDEYVVDLSLCINCSICTSSCPAGAWVVVSRGYILWIGGTMGKVPRLATRLGGLIESKERLYELVGNAIDYYRRMGRKKERFGHMIDRIGPDVVSEAILNGR</sequence>
<dbReference type="PRINTS" id="PR00397">
    <property type="entry name" value="SIROHAEM"/>
</dbReference>
<dbReference type="Gene3D" id="3.90.480.10">
    <property type="entry name" value="Sulfite Reductase Hemoprotein,Domain 2"/>
    <property type="match status" value="1"/>
</dbReference>
<dbReference type="InterPro" id="IPR005117">
    <property type="entry name" value="NiRdtase/SiRdtase_haem-b_fer"/>
</dbReference>
<dbReference type="GO" id="GO:0046872">
    <property type="term" value="F:metal ion binding"/>
    <property type="evidence" value="ECO:0007669"/>
    <property type="project" value="UniProtKB-KW"/>
</dbReference>
<comment type="similarity">
    <text evidence="1">Belongs to the nitrite and sulfite reductase 4Fe-4S domain family.</text>
</comment>
<evidence type="ECO:0000256" key="6">
    <source>
        <dbReference type="ARBA" id="ARBA00023004"/>
    </source>
</evidence>
<keyword evidence="4" id="KW-0479">Metal-binding</keyword>
<dbReference type="Proteomes" id="UP001626603">
    <property type="component" value="Chromosome"/>
</dbReference>
<evidence type="ECO:0000313" key="9">
    <source>
        <dbReference type="EMBL" id="WOX55480.1"/>
    </source>
</evidence>
<dbReference type="InterPro" id="IPR017896">
    <property type="entry name" value="4Fe4S_Fe-S-bd"/>
</dbReference>
<feature type="domain" description="4Fe-4S ferredoxin-type" evidence="8">
    <location>
        <begin position="188"/>
        <end position="217"/>
    </location>
</feature>
<keyword evidence="10" id="KW-1185">Reference proteome</keyword>
<dbReference type="AlphaFoldDB" id="A0ABD8A7G0"/>
<dbReference type="InterPro" id="IPR017900">
    <property type="entry name" value="4Fe4S_Fe_S_CS"/>
</dbReference>
<evidence type="ECO:0000256" key="2">
    <source>
        <dbReference type="ARBA" id="ARBA00022485"/>
    </source>
</evidence>
<feature type="domain" description="4Fe-4S ferredoxin-type" evidence="8">
    <location>
        <begin position="159"/>
        <end position="184"/>
    </location>
</feature>
<keyword evidence="7" id="KW-0411">Iron-sulfur</keyword>
<keyword evidence="3" id="KW-0349">Heme</keyword>
<organism evidence="9 10">
    <name type="scientific">Methanoculleus palmolei</name>
    <dbReference type="NCBI Taxonomy" id="72612"/>
    <lineage>
        <taxon>Archaea</taxon>
        <taxon>Methanobacteriati</taxon>
        <taxon>Methanobacteriota</taxon>
        <taxon>Stenosarchaea group</taxon>
        <taxon>Methanomicrobia</taxon>
        <taxon>Methanomicrobiales</taxon>
        <taxon>Methanomicrobiaceae</taxon>
        <taxon>Methanoculleus</taxon>
    </lineage>
</organism>
<dbReference type="PANTHER" id="PTHR11493:SF54">
    <property type="entry name" value="ANAEROBIC SULFITE REDUCTASE SUBUNIT C"/>
    <property type="match status" value="1"/>
</dbReference>
<dbReference type="InterPro" id="IPR006067">
    <property type="entry name" value="NO2/SO3_Rdtase_4Fe4S_dom"/>
</dbReference>
<proteinExistence type="inferred from homology"/>
<evidence type="ECO:0000256" key="7">
    <source>
        <dbReference type="ARBA" id="ARBA00023014"/>
    </source>
</evidence>
<dbReference type="GO" id="GO:0051539">
    <property type="term" value="F:4 iron, 4 sulfur cluster binding"/>
    <property type="evidence" value="ECO:0007669"/>
    <property type="project" value="UniProtKB-KW"/>
</dbReference>
<dbReference type="SUPFAM" id="SSF55124">
    <property type="entry name" value="Nitrite/Sulfite reductase N-terminal domain-like"/>
    <property type="match status" value="1"/>
</dbReference>
<evidence type="ECO:0000256" key="1">
    <source>
        <dbReference type="ARBA" id="ARBA00010429"/>
    </source>
</evidence>
<dbReference type="Gene3D" id="3.30.413.10">
    <property type="entry name" value="Sulfite Reductase Hemoprotein, domain 1"/>
    <property type="match status" value="1"/>
</dbReference>
<dbReference type="Pfam" id="PF03460">
    <property type="entry name" value="NIR_SIR_ferr"/>
    <property type="match status" value="1"/>
</dbReference>
<dbReference type="EMBL" id="CP137641">
    <property type="protein sequence ID" value="WOX55480.1"/>
    <property type="molecule type" value="Genomic_DNA"/>
</dbReference>
<dbReference type="SUPFAM" id="SSF56014">
    <property type="entry name" value="Nitrite and sulphite reductase 4Fe-4S domain-like"/>
    <property type="match status" value="1"/>
</dbReference>
<dbReference type="Pfam" id="PF00037">
    <property type="entry name" value="Fer4"/>
    <property type="match status" value="2"/>
</dbReference>
<protein>
    <submittedName>
        <fullName evidence="9">4Fe-4S binding protein</fullName>
    </submittedName>
</protein>
<evidence type="ECO:0000259" key="8">
    <source>
        <dbReference type="PROSITE" id="PS51379"/>
    </source>
</evidence>
<evidence type="ECO:0000313" key="10">
    <source>
        <dbReference type="Proteomes" id="UP001626603"/>
    </source>
</evidence>
<dbReference type="GO" id="GO:0016491">
    <property type="term" value="F:oxidoreductase activity"/>
    <property type="evidence" value="ECO:0007669"/>
    <property type="project" value="UniProtKB-KW"/>
</dbReference>
<dbReference type="InterPro" id="IPR045854">
    <property type="entry name" value="NO2/SO3_Rdtase_4Fe4S_sf"/>
</dbReference>
<keyword evidence="6" id="KW-0408">Iron</keyword>